<dbReference type="eggNOG" id="COG0006">
    <property type="taxonomic scope" value="Bacteria"/>
</dbReference>
<accession>J4JUE6</accession>
<dbReference type="Pfam" id="PF06094">
    <property type="entry name" value="GGACT"/>
    <property type="match status" value="1"/>
</dbReference>
<protein>
    <recommendedName>
        <fullName evidence="1">Gamma-glutamylcyclotransferase AIG2-like domain-containing protein</fullName>
    </recommendedName>
</protein>
<organism evidence="2 3">
    <name type="scientific">Mycobacterium colombiense CECT 3035</name>
    <dbReference type="NCBI Taxonomy" id="1041522"/>
    <lineage>
        <taxon>Bacteria</taxon>
        <taxon>Bacillati</taxon>
        <taxon>Actinomycetota</taxon>
        <taxon>Actinomycetes</taxon>
        <taxon>Mycobacteriales</taxon>
        <taxon>Mycobacteriaceae</taxon>
        <taxon>Mycobacterium</taxon>
        <taxon>Mycobacterium avium complex (MAC)</taxon>
    </lineage>
</organism>
<evidence type="ECO:0000313" key="2">
    <source>
        <dbReference type="EMBL" id="EJO87152.1"/>
    </source>
</evidence>
<dbReference type="AlphaFoldDB" id="J4JUE6"/>
<dbReference type="CDD" id="cd06661">
    <property type="entry name" value="GGCT_like"/>
    <property type="match status" value="1"/>
</dbReference>
<dbReference type="InterPro" id="IPR036568">
    <property type="entry name" value="GGCT-like_sf"/>
</dbReference>
<reference evidence="2 3" key="1">
    <citation type="journal article" date="2011" name="J. Bacteriol.">
        <title>Genome sequence of the Mycobacterium colombiense type strain, CECT 3035.</title>
        <authorList>
            <person name="Gonzalez-Perez M."/>
            <person name="Murcia M.I."/>
            <person name="Landsman D."/>
            <person name="Jordan I.K."/>
            <person name="Marino-Ramirez L."/>
        </authorList>
    </citation>
    <scope>NUCLEOTIDE SEQUENCE [LARGE SCALE GENOMIC DNA]</scope>
    <source>
        <strain evidence="2 3">CECT 3035</strain>
    </source>
</reference>
<name>J4JUE6_9MYCO</name>
<evidence type="ECO:0000259" key="1">
    <source>
        <dbReference type="Pfam" id="PF06094"/>
    </source>
</evidence>
<dbReference type="SUPFAM" id="SSF110857">
    <property type="entry name" value="Gamma-glutamyl cyclotransferase-like"/>
    <property type="match status" value="1"/>
</dbReference>
<dbReference type="GeneID" id="31529304"/>
<proteinExistence type="predicted"/>
<gene>
    <name evidence="2" type="ORF">MCOL_V219691</name>
</gene>
<dbReference type="OrthoDB" id="9798388at2"/>
<dbReference type="EMBL" id="AFVW02000006">
    <property type="protein sequence ID" value="EJO87152.1"/>
    <property type="molecule type" value="Genomic_DNA"/>
</dbReference>
<comment type="caution">
    <text evidence="2">The sequence shown here is derived from an EMBL/GenBank/DDBJ whole genome shotgun (WGS) entry which is preliminary data.</text>
</comment>
<dbReference type="Gene3D" id="3.10.490.10">
    <property type="entry name" value="Gamma-glutamyl cyclotransferase-like"/>
    <property type="match status" value="1"/>
</dbReference>
<evidence type="ECO:0000313" key="3">
    <source>
        <dbReference type="Proteomes" id="UP000006455"/>
    </source>
</evidence>
<dbReference type="InterPro" id="IPR013024">
    <property type="entry name" value="GGCT-like"/>
</dbReference>
<dbReference type="Proteomes" id="UP000006455">
    <property type="component" value="Unassembled WGS sequence"/>
</dbReference>
<dbReference type="STRING" id="1041522.GCA_002105755_00513"/>
<dbReference type="InterPro" id="IPR009288">
    <property type="entry name" value="AIG2-like_dom"/>
</dbReference>
<dbReference type="RefSeq" id="WP_007774469.1">
    <property type="nucleotide sequence ID" value="NZ_AFVW02000006.1"/>
</dbReference>
<feature type="domain" description="Gamma-glutamylcyclotransferase AIG2-like" evidence="1">
    <location>
        <begin position="5"/>
        <end position="88"/>
    </location>
</feature>
<sequence length="90" mass="10036">MIQLLFSYGTPQQPEVQRATFGRELTGHRDAIVGYHLDYVTISDAHVDGTVFAISETELAAADAYEVDDYRRIEVPLRSGPTAWVYVFAG</sequence>